<dbReference type="EMBL" id="JYHA01000104">
    <property type="protein sequence ID" value="KKB96247.1"/>
    <property type="molecule type" value="Genomic_DNA"/>
</dbReference>
<proteinExistence type="predicted"/>
<dbReference type="Proteomes" id="UP000033358">
    <property type="component" value="Unassembled WGS sequence"/>
</dbReference>
<dbReference type="SUPFAM" id="SSF46689">
    <property type="entry name" value="Homeodomain-like"/>
    <property type="match status" value="1"/>
</dbReference>
<dbReference type="InterPro" id="IPR036388">
    <property type="entry name" value="WH-like_DNA-bd_sf"/>
</dbReference>
<evidence type="ECO:0000313" key="3">
    <source>
        <dbReference type="EMBL" id="KKB96283.1"/>
    </source>
</evidence>
<protein>
    <submittedName>
        <fullName evidence="3">Transposase</fullName>
    </submittedName>
</protein>
<dbReference type="InterPro" id="IPR002622">
    <property type="entry name" value="Transposase_14"/>
</dbReference>
<evidence type="ECO:0000313" key="2">
    <source>
        <dbReference type="EMBL" id="KKB96247.1"/>
    </source>
</evidence>
<dbReference type="AlphaFoldDB" id="A0A0F5MN95"/>
<dbReference type="EMBL" id="JYHA01000093">
    <property type="protein sequence ID" value="KKB96283.1"/>
    <property type="molecule type" value="Genomic_DNA"/>
</dbReference>
<accession>A0A0F5MN95</accession>
<dbReference type="Pfam" id="PF01710">
    <property type="entry name" value="HTH_Tnp_IS630"/>
    <property type="match status" value="1"/>
</dbReference>
<sequence>MTTKSYSNDLRLRVIDQIKSGMKQKMVSQLFAVSINAVNRWWLRYKKEGSLVSKIRGGSKGKLDPLELEKYVKSNPNQTLEEIGKVFGVSDCAIHKRLKALGFRYKKKTLNIWKQIKKEEKST</sequence>
<gene>
    <name evidence="3" type="ORF">SZ25_00605</name>
    <name evidence="2" type="ORF">SZ25_00657</name>
</gene>
<dbReference type="InterPro" id="IPR009057">
    <property type="entry name" value="Homeodomain-like_sf"/>
</dbReference>
<reference evidence="3 4" key="1">
    <citation type="submission" date="2015-02" db="EMBL/GenBank/DDBJ databases">
        <title>Single cell genomics of a rare environmental alphaproteobacterium provides unique insights into Rickettsiaceae evolution.</title>
        <authorList>
            <person name="Martijn J."/>
            <person name="Schulz F."/>
            <person name="Zaremba-Niedzwiedzka K."/>
            <person name="Viklund J."/>
            <person name="Stepanauskas R."/>
            <person name="Andersson S.G.E."/>
            <person name="Horn M."/>
            <person name="Guy L."/>
            <person name="Ettema T.J.G."/>
        </authorList>
    </citation>
    <scope>NUCLEOTIDE SEQUENCE [LARGE SCALE GENOMIC DNA]</scope>
    <source>
        <strain evidence="3 4">SCGC AAA041-L04</strain>
    </source>
</reference>
<dbReference type="Gene3D" id="1.10.10.10">
    <property type="entry name" value="Winged helix-like DNA-binding domain superfamily/Winged helix DNA-binding domain"/>
    <property type="match status" value="2"/>
</dbReference>
<evidence type="ECO:0000259" key="1">
    <source>
        <dbReference type="Pfam" id="PF01710"/>
    </source>
</evidence>
<organism evidence="3 4">
    <name type="scientific">Candidatus Arcanibacter lacustris</name>
    <dbReference type="NCBI Taxonomy" id="1607817"/>
    <lineage>
        <taxon>Bacteria</taxon>
        <taxon>Pseudomonadati</taxon>
        <taxon>Pseudomonadota</taxon>
        <taxon>Alphaproteobacteria</taxon>
        <taxon>Rickettsiales</taxon>
        <taxon>Candidatus Arcanibacter</taxon>
    </lineage>
</organism>
<feature type="domain" description="Transposase Synechocystis PCC 6803" evidence="1">
    <location>
        <begin position="5"/>
        <end position="122"/>
    </location>
</feature>
<evidence type="ECO:0000313" key="4">
    <source>
        <dbReference type="Proteomes" id="UP000033358"/>
    </source>
</evidence>
<name>A0A0F5MN95_9RICK</name>
<comment type="caution">
    <text evidence="3">The sequence shown here is derived from an EMBL/GenBank/DDBJ whole genome shotgun (WGS) entry which is preliminary data.</text>
</comment>
<keyword evidence="4" id="KW-1185">Reference proteome</keyword>